<dbReference type="GO" id="GO:0015833">
    <property type="term" value="P:peptide transport"/>
    <property type="evidence" value="ECO:0007669"/>
    <property type="project" value="InterPro"/>
</dbReference>
<dbReference type="AlphaFoldDB" id="A0A239GAM1"/>
<evidence type="ECO:0000313" key="7">
    <source>
        <dbReference type="Proteomes" id="UP000198327"/>
    </source>
</evidence>
<accession>A0A239GAM1</accession>
<dbReference type="SUPFAM" id="SSF52540">
    <property type="entry name" value="P-loop containing nucleoside triphosphate hydrolases"/>
    <property type="match status" value="2"/>
</dbReference>
<dbReference type="NCBIfam" id="NF007739">
    <property type="entry name" value="PRK10419.1"/>
    <property type="match status" value="2"/>
</dbReference>
<dbReference type="PANTHER" id="PTHR43776">
    <property type="entry name" value="TRANSPORT ATP-BINDING PROTEIN"/>
    <property type="match status" value="1"/>
</dbReference>
<dbReference type="InterPro" id="IPR003593">
    <property type="entry name" value="AAA+_ATPase"/>
</dbReference>
<dbReference type="InterPro" id="IPR050319">
    <property type="entry name" value="ABC_transp_ATP-bind"/>
</dbReference>
<proteinExistence type="inferred from homology"/>
<evidence type="ECO:0000256" key="2">
    <source>
        <dbReference type="ARBA" id="ARBA00022448"/>
    </source>
</evidence>
<dbReference type="Pfam" id="PF08352">
    <property type="entry name" value="oligo_HPY"/>
    <property type="match status" value="2"/>
</dbReference>
<sequence length="545" mass="58468">MSDPILELDSLGIGYRTATADVDAVRSVSLTVGPGEVVALVGESGSGKSTTAHSVIGLLPGNGAVTSGRIVFDGRDITRLKAKKLREIRGAEIGFVPQDPGIALNPVKKIGVQVAEALWVHGLAGRREAKERAIEILARAGLSHPEARAQQYPHELSGGMKQRVLIGIALACRPKLVIADEPTSALDVTVQRRILDHLQELTASSGTAVLLITHDLGVAADRADRTVVMRHGEVVEQGPTRQILGNPQVAYTQKLLQAAPSLSGVPLVDSKAVPSTPLLSLTAVRKEFELPGTREPFVAVDDVSFEIARGRTFSLIGESGSGKSTVARSVLRLEQITKGRIDFDGVDVASLRGEDLRQVRKRIQLVYQNPFSSLDPRFSVADVVSEPLRAFGVGDKTSRRRRAGELLDQVALPTSALDRKAAELSGGQRQRVAIARALALDPELVVLDEPVSALDVSVQDQILRLLVELQERLGVAYLFISHDFAVVRQISHEVGVLRAGKLVEIGSTERVFSAPEQEYTRALIDAVPGQAVSLTATRGEVHYAS</sequence>
<dbReference type="Proteomes" id="UP000198327">
    <property type="component" value="Unassembled WGS sequence"/>
</dbReference>
<evidence type="ECO:0000256" key="4">
    <source>
        <dbReference type="ARBA" id="ARBA00022840"/>
    </source>
</evidence>
<dbReference type="Gene3D" id="3.40.50.300">
    <property type="entry name" value="P-loop containing nucleotide triphosphate hydrolases"/>
    <property type="match status" value="2"/>
</dbReference>
<keyword evidence="3" id="KW-0547">Nucleotide-binding</keyword>
<comment type="similarity">
    <text evidence="1">Belongs to the ABC transporter superfamily.</text>
</comment>
<dbReference type="InterPro" id="IPR013563">
    <property type="entry name" value="Oligopep_ABC_C"/>
</dbReference>
<dbReference type="PROSITE" id="PS50893">
    <property type="entry name" value="ABC_TRANSPORTER_2"/>
    <property type="match status" value="2"/>
</dbReference>
<name>A0A239GAM1_9NOCA</name>
<keyword evidence="2" id="KW-0813">Transport</keyword>
<evidence type="ECO:0000256" key="1">
    <source>
        <dbReference type="ARBA" id="ARBA00005417"/>
    </source>
</evidence>
<dbReference type="CDD" id="cd03257">
    <property type="entry name" value="ABC_NikE_OppD_transporters"/>
    <property type="match status" value="2"/>
</dbReference>
<dbReference type="PANTHER" id="PTHR43776:SF7">
    <property type="entry name" value="D,D-DIPEPTIDE TRANSPORT ATP-BINDING PROTEIN DDPF-RELATED"/>
    <property type="match status" value="1"/>
</dbReference>
<evidence type="ECO:0000313" key="6">
    <source>
        <dbReference type="EMBL" id="SNS66121.1"/>
    </source>
</evidence>
<evidence type="ECO:0000256" key="3">
    <source>
        <dbReference type="ARBA" id="ARBA00022741"/>
    </source>
</evidence>
<dbReference type="PROSITE" id="PS00211">
    <property type="entry name" value="ABC_TRANSPORTER_1"/>
    <property type="match status" value="2"/>
</dbReference>
<dbReference type="InterPro" id="IPR027417">
    <property type="entry name" value="P-loop_NTPase"/>
</dbReference>
<keyword evidence="7" id="KW-1185">Reference proteome</keyword>
<dbReference type="InterPro" id="IPR003439">
    <property type="entry name" value="ABC_transporter-like_ATP-bd"/>
</dbReference>
<dbReference type="Pfam" id="PF00005">
    <property type="entry name" value="ABC_tran"/>
    <property type="match status" value="2"/>
</dbReference>
<dbReference type="SMART" id="SM00382">
    <property type="entry name" value="AAA"/>
    <property type="match status" value="2"/>
</dbReference>
<dbReference type="GO" id="GO:0055085">
    <property type="term" value="P:transmembrane transport"/>
    <property type="evidence" value="ECO:0007669"/>
    <property type="project" value="UniProtKB-ARBA"/>
</dbReference>
<feature type="domain" description="ABC transporter" evidence="5">
    <location>
        <begin position="6"/>
        <end position="256"/>
    </location>
</feature>
<dbReference type="InterPro" id="IPR017871">
    <property type="entry name" value="ABC_transporter-like_CS"/>
</dbReference>
<dbReference type="GO" id="GO:0005524">
    <property type="term" value="F:ATP binding"/>
    <property type="evidence" value="ECO:0007669"/>
    <property type="project" value="UniProtKB-KW"/>
</dbReference>
<dbReference type="RefSeq" id="WP_089245017.1">
    <property type="nucleotide sequence ID" value="NZ_FZOW01000004.1"/>
</dbReference>
<dbReference type="FunFam" id="3.40.50.300:FF:000016">
    <property type="entry name" value="Oligopeptide ABC transporter ATP-binding component"/>
    <property type="match status" value="1"/>
</dbReference>
<gene>
    <name evidence="6" type="ORF">SAMN05421642_104139</name>
</gene>
<reference evidence="7" key="1">
    <citation type="submission" date="2017-06" db="EMBL/GenBank/DDBJ databases">
        <authorList>
            <person name="Varghese N."/>
            <person name="Submissions S."/>
        </authorList>
    </citation>
    <scope>NUCLEOTIDE SEQUENCE [LARGE SCALE GENOMIC DNA]</scope>
    <source>
        <strain evidence="7">JCM 23211</strain>
    </source>
</reference>
<feature type="domain" description="ABC transporter" evidence="5">
    <location>
        <begin position="279"/>
        <end position="524"/>
    </location>
</feature>
<organism evidence="6 7">
    <name type="scientific">Rhodococcoides kyotonense</name>
    <dbReference type="NCBI Taxonomy" id="398843"/>
    <lineage>
        <taxon>Bacteria</taxon>
        <taxon>Bacillati</taxon>
        <taxon>Actinomycetota</taxon>
        <taxon>Actinomycetes</taxon>
        <taxon>Mycobacteriales</taxon>
        <taxon>Nocardiaceae</taxon>
        <taxon>Rhodococcoides</taxon>
    </lineage>
</organism>
<keyword evidence="4 6" id="KW-0067">ATP-binding</keyword>
<dbReference type="OrthoDB" id="8036461at2"/>
<dbReference type="GO" id="GO:0016887">
    <property type="term" value="F:ATP hydrolysis activity"/>
    <property type="evidence" value="ECO:0007669"/>
    <property type="project" value="InterPro"/>
</dbReference>
<dbReference type="EMBL" id="FZOW01000004">
    <property type="protein sequence ID" value="SNS66121.1"/>
    <property type="molecule type" value="Genomic_DNA"/>
</dbReference>
<evidence type="ECO:0000259" key="5">
    <source>
        <dbReference type="PROSITE" id="PS50893"/>
    </source>
</evidence>
<protein>
    <submittedName>
        <fullName evidence="6">Peptide/nickel transport system ATP-binding protein</fullName>
    </submittedName>
</protein>
<dbReference type="NCBIfam" id="NF008453">
    <property type="entry name" value="PRK11308.1"/>
    <property type="match status" value="2"/>
</dbReference>